<accession>A0A8S0R9J2</accession>
<reference evidence="1 2" key="1">
    <citation type="submission" date="2019-12" db="EMBL/GenBank/DDBJ databases">
        <authorList>
            <person name="Alioto T."/>
            <person name="Alioto T."/>
            <person name="Gomez Garrido J."/>
        </authorList>
    </citation>
    <scope>NUCLEOTIDE SEQUENCE [LARGE SCALE GENOMIC DNA]</scope>
</reference>
<evidence type="ECO:0000313" key="2">
    <source>
        <dbReference type="Proteomes" id="UP000594638"/>
    </source>
</evidence>
<gene>
    <name evidence="1" type="ORF">OLEA9_A108735</name>
</gene>
<keyword evidence="2" id="KW-1185">Reference proteome</keyword>
<proteinExistence type="predicted"/>
<evidence type="ECO:0000313" key="1">
    <source>
        <dbReference type="EMBL" id="CAA2975533.1"/>
    </source>
</evidence>
<dbReference type="AlphaFoldDB" id="A0A8S0R9J2"/>
<sequence>MASAKAKVAGADAILLPVSSGTQSQPFLMTTEETRTAIENMELPIYSFDGMVKSSDNFINEVFVSDSMATKDDDDDEVMFDSKNMILSFRFCAAILGGLGKTISTIALILKERSQTTKSSKANEEQCKAQTLNLDEEDGVSDIYQLDRGSKSYQVNGSSISGTHMHAKGRPPAGTIILKWFIDNEGVIDEQGQELKGALNDAIKLDGDDAFERAEDEEDMDGIDEFDCEENVNQEEVMKEAEEDDLLVVNKSIMSGGETKCSDTIARKQNLRGF</sequence>
<protein>
    <submittedName>
        <fullName evidence="1">Uncharacterized protein</fullName>
    </submittedName>
</protein>
<dbReference type="EMBL" id="CACTIH010002278">
    <property type="protein sequence ID" value="CAA2975533.1"/>
    <property type="molecule type" value="Genomic_DNA"/>
</dbReference>
<comment type="caution">
    <text evidence="1">The sequence shown here is derived from an EMBL/GenBank/DDBJ whole genome shotgun (WGS) entry which is preliminary data.</text>
</comment>
<name>A0A8S0R9J2_OLEEU</name>
<dbReference type="OrthoDB" id="448448at2759"/>
<dbReference type="Gramene" id="OE9A108735T1">
    <property type="protein sequence ID" value="OE9A108735C1"/>
    <property type="gene ID" value="OE9A108735"/>
</dbReference>
<organism evidence="1 2">
    <name type="scientific">Olea europaea subsp. europaea</name>
    <dbReference type="NCBI Taxonomy" id="158383"/>
    <lineage>
        <taxon>Eukaryota</taxon>
        <taxon>Viridiplantae</taxon>
        <taxon>Streptophyta</taxon>
        <taxon>Embryophyta</taxon>
        <taxon>Tracheophyta</taxon>
        <taxon>Spermatophyta</taxon>
        <taxon>Magnoliopsida</taxon>
        <taxon>eudicotyledons</taxon>
        <taxon>Gunneridae</taxon>
        <taxon>Pentapetalae</taxon>
        <taxon>asterids</taxon>
        <taxon>lamiids</taxon>
        <taxon>Lamiales</taxon>
        <taxon>Oleaceae</taxon>
        <taxon>Oleeae</taxon>
        <taxon>Olea</taxon>
    </lineage>
</organism>
<dbReference type="Proteomes" id="UP000594638">
    <property type="component" value="Unassembled WGS sequence"/>
</dbReference>